<feature type="region of interest" description="Disordered" evidence="1">
    <location>
        <begin position="221"/>
        <end position="244"/>
    </location>
</feature>
<evidence type="ECO:0000313" key="3">
    <source>
        <dbReference type="Proteomes" id="UP001159363"/>
    </source>
</evidence>
<protein>
    <submittedName>
        <fullName evidence="2">Uncharacterized protein</fullName>
    </submittedName>
</protein>
<sequence length="638" mass="69152">MLPGRASSPLNSCSRPRNFRQSVITRSHRPGSRQIWLVQLTARITVLLGNRINSLNTYLVKCKAQFTRWFQKCKSTDDIPGGRSSRRQFPSSRVNVSPAPVVSGSGRYDPHRARGKGEGGGETKERQLRGGFLLTQIKHAIDCLFTSDIHRIGSIDSHSVASPRTLRTHLGVNAAACLAHELRCSVFEIPPISPYCEMSWQTFQDDLAHSPQAGHGYRRDKYIEANGGGDSREDPPTNGLVRRDSYMRKFGVTRPGIEPGSLLSESSRLTAQPPWPHALYGMTVYTLPPPPLYCYATDIPVTYLGRDRQAASREHPAARTPEKHLLGGGGGGWSRAGQGSGISAPACLPANPPPLYLPLILAGPGVNNVGESARSPARVTNQVPGRSSSAACKALRLTLTKGSGQGRDYDHDFTFHVNVLQVARSCKTGYTFTGMFQGDLLRSFHGYTFVCGMKECQSVKKVECKSMKRLEGMIEQPLEKNARAGGFGVTSSKMAAPWYRGTAASSHPGVCRVSVGDGGCNRGDDLGPGDALGRREEGPGLFSRAGGLGPSMNPRSGRMLCESPARAPFRSSRSSRLRQQAQLTRQLEPPPPLKTDNTSCVAEGIFSRAPTVSGLTKAMATSFSFLPQSLFSCNYHLL</sequence>
<name>A0ABQ9HDP3_9NEOP</name>
<organism evidence="2 3">
    <name type="scientific">Dryococelus australis</name>
    <dbReference type="NCBI Taxonomy" id="614101"/>
    <lineage>
        <taxon>Eukaryota</taxon>
        <taxon>Metazoa</taxon>
        <taxon>Ecdysozoa</taxon>
        <taxon>Arthropoda</taxon>
        <taxon>Hexapoda</taxon>
        <taxon>Insecta</taxon>
        <taxon>Pterygota</taxon>
        <taxon>Neoptera</taxon>
        <taxon>Polyneoptera</taxon>
        <taxon>Phasmatodea</taxon>
        <taxon>Verophasmatodea</taxon>
        <taxon>Anareolatae</taxon>
        <taxon>Phasmatidae</taxon>
        <taxon>Eurycanthinae</taxon>
        <taxon>Dryococelus</taxon>
    </lineage>
</organism>
<feature type="region of interest" description="Disordered" evidence="1">
    <location>
        <begin position="564"/>
        <end position="595"/>
    </location>
</feature>
<accession>A0ABQ9HDP3</accession>
<keyword evidence="3" id="KW-1185">Reference proteome</keyword>
<evidence type="ECO:0000256" key="1">
    <source>
        <dbReference type="SAM" id="MobiDB-lite"/>
    </source>
</evidence>
<feature type="compositionally biased region" description="Basic and acidic residues" evidence="1">
    <location>
        <begin position="108"/>
        <end position="124"/>
    </location>
</feature>
<evidence type="ECO:0000313" key="2">
    <source>
        <dbReference type="EMBL" id="KAJ8882384.1"/>
    </source>
</evidence>
<feature type="compositionally biased region" description="Low complexity" evidence="1">
    <location>
        <begin position="564"/>
        <end position="587"/>
    </location>
</feature>
<feature type="compositionally biased region" description="Basic and acidic residues" evidence="1">
    <location>
        <begin position="230"/>
        <end position="244"/>
    </location>
</feature>
<feature type="region of interest" description="Disordered" evidence="1">
    <location>
        <begin position="310"/>
        <end position="334"/>
    </location>
</feature>
<reference evidence="2 3" key="1">
    <citation type="submission" date="2023-02" db="EMBL/GenBank/DDBJ databases">
        <title>LHISI_Scaffold_Assembly.</title>
        <authorList>
            <person name="Stuart O.P."/>
            <person name="Cleave R."/>
            <person name="Magrath M.J.L."/>
            <person name="Mikheyev A.S."/>
        </authorList>
    </citation>
    <scope>NUCLEOTIDE SEQUENCE [LARGE SCALE GENOMIC DNA]</scope>
    <source>
        <strain evidence="2">Daus_M_001</strain>
        <tissue evidence="2">Leg muscle</tissue>
    </source>
</reference>
<feature type="compositionally biased region" description="Basic and acidic residues" evidence="1">
    <location>
        <begin position="310"/>
        <end position="325"/>
    </location>
</feature>
<gene>
    <name evidence="2" type="ORF">PR048_014191</name>
</gene>
<dbReference type="Proteomes" id="UP001159363">
    <property type="component" value="Chromosome 4"/>
</dbReference>
<feature type="region of interest" description="Disordered" evidence="1">
    <location>
        <begin position="77"/>
        <end position="124"/>
    </location>
</feature>
<dbReference type="EMBL" id="JARBHB010000005">
    <property type="protein sequence ID" value="KAJ8882384.1"/>
    <property type="molecule type" value="Genomic_DNA"/>
</dbReference>
<comment type="caution">
    <text evidence="2">The sequence shown here is derived from an EMBL/GenBank/DDBJ whole genome shotgun (WGS) entry which is preliminary data.</text>
</comment>
<proteinExistence type="predicted"/>